<evidence type="ECO:0000313" key="1">
    <source>
        <dbReference type="EMBL" id="GGK11925.1"/>
    </source>
</evidence>
<comment type="caution">
    <text evidence="1">The sequence shown here is derived from an EMBL/GenBank/DDBJ whole genome shotgun (WGS) entry which is preliminary data.</text>
</comment>
<proteinExistence type="predicted"/>
<organism evidence="1 2">
    <name type="scientific">Pilimelia terevasa</name>
    <dbReference type="NCBI Taxonomy" id="53372"/>
    <lineage>
        <taxon>Bacteria</taxon>
        <taxon>Bacillati</taxon>
        <taxon>Actinomycetota</taxon>
        <taxon>Actinomycetes</taxon>
        <taxon>Micromonosporales</taxon>
        <taxon>Micromonosporaceae</taxon>
        <taxon>Pilimelia</taxon>
    </lineage>
</organism>
<dbReference type="Proteomes" id="UP000662200">
    <property type="component" value="Unassembled WGS sequence"/>
</dbReference>
<dbReference type="EMBL" id="BMQC01000001">
    <property type="protein sequence ID" value="GGK11925.1"/>
    <property type="molecule type" value="Genomic_DNA"/>
</dbReference>
<reference evidence="1" key="1">
    <citation type="journal article" date="2014" name="Int. J. Syst. Evol. Microbiol.">
        <title>Complete genome sequence of Corynebacterium casei LMG S-19264T (=DSM 44701T), isolated from a smear-ripened cheese.</title>
        <authorList>
            <consortium name="US DOE Joint Genome Institute (JGI-PGF)"/>
            <person name="Walter F."/>
            <person name="Albersmeier A."/>
            <person name="Kalinowski J."/>
            <person name="Ruckert C."/>
        </authorList>
    </citation>
    <scope>NUCLEOTIDE SEQUENCE</scope>
    <source>
        <strain evidence="1">JCM 3091</strain>
    </source>
</reference>
<dbReference type="AlphaFoldDB" id="A0A8J3BCS7"/>
<reference evidence="1" key="2">
    <citation type="submission" date="2020-09" db="EMBL/GenBank/DDBJ databases">
        <authorList>
            <person name="Sun Q."/>
            <person name="Ohkuma M."/>
        </authorList>
    </citation>
    <scope>NUCLEOTIDE SEQUENCE</scope>
    <source>
        <strain evidence="1">JCM 3091</strain>
    </source>
</reference>
<keyword evidence="2" id="KW-1185">Reference proteome</keyword>
<sequence>MIGQLAARLLRSRYGIAACLAAVVVGVLATTSFVAPADDLTPEPAVAPITTVHPSVGDDGESAPPTPTLAALPGASPPDAVARRFAAAWLSGARTPAGWQGRLGPLVTADLADRLADADPGSVPATALADGGGVTALGAELAEATVPTAAGLLRLRLRAADGRWLVDAVDWEQA</sequence>
<accession>A0A8J3BCS7</accession>
<dbReference type="RefSeq" id="WP_229789286.1">
    <property type="nucleotide sequence ID" value="NZ_BMQC01000001.1"/>
</dbReference>
<gene>
    <name evidence="1" type="ORF">GCM10010124_00680</name>
</gene>
<protein>
    <submittedName>
        <fullName evidence="1">Uncharacterized protein</fullName>
    </submittedName>
</protein>
<evidence type="ECO:0000313" key="2">
    <source>
        <dbReference type="Proteomes" id="UP000662200"/>
    </source>
</evidence>
<name>A0A8J3BCS7_9ACTN</name>